<keyword evidence="3" id="KW-0378">Hydrolase</keyword>
<protein>
    <submittedName>
        <fullName evidence="6">Dipeptidase</fullName>
    </submittedName>
</protein>
<organism evidence="6 7">
    <name type="scientific">Amnibacterium soli</name>
    <dbReference type="NCBI Taxonomy" id="1282736"/>
    <lineage>
        <taxon>Bacteria</taxon>
        <taxon>Bacillati</taxon>
        <taxon>Actinomycetota</taxon>
        <taxon>Actinomycetes</taxon>
        <taxon>Micrococcales</taxon>
        <taxon>Microbacteriaceae</taxon>
        <taxon>Amnibacterium</taxon>
    </lineage>
</organism>
<keyword evidence="2" id="KW-0479">Metal-binding</keyword>
<dbReference type="Pfam" id="PF07687">
    <property type="entry name" value="M20_dimer"/>
    <property type="match status" value="1"/>
</dbReference>
<evidence type="ECO:0000256" key="1">
    <source>
        <dbReference type="ARBA" id="ARBA00022670"/>
    </source>
</evidence>
<evidence type="ECO:0000256" key="4">
    <source>
        <dbReference type="SAM" id="MobiDB-lite"/>
    </source>
</evidence>
<dbReference type="InterPro" id="IPR011650">
    <property type="entry name" value="Peptidase_M20_dimer"/>
</dbReference>
<dbReference type="EMBL" id="BAABLP010000002">
    <property type="protein sequence ID" value="GAA4741000.1"/>
    <property type="molecule type" value="Genomic_DNA"/>
</dbReference>
<dbReference type="NCBIfam" id="NF005914">
    <property type="entry name" value="PRK07907.1"/>
    <property type="match status" value="1"/>
</dbReference>
<dbReference type="PANTHER" id="PTHR43270">
    <property type="entry name" value="BETA-ALA-HIS DIPEPTIDASE"/>
    <property type="match status" value="1"/>
</dbReference>
<evidence type="ECO:0000256" key="2">
    <source>
        <dbReference type="ARBA" id="ARBA00022723"/>
    </source>
</evidence>
<dbReference type="Pfam" id="PF01546">
    <property type="entry name" value="Peptidase_M20"/>
    <property type="match status" value="1"/>
</dbReference>
<accession>A0ABP8YY91</accession>
<reference evidence="7" key="1">
    <citation type="journal article" date="2019" name="Int. J. Syst. Evol. Microbiol.">
        <title>The Global Catalogue of Microorganisms (GCM) 10K type strain sequencing project: providing services to taxonomists for standard genome sequencing and annotation.</title>
        <authorList>
            <consortium name="The Broad Institute Genomics Platform"/>
            <consortium name="The Broad Institute Genome Sequencing Center for Infectious Disease"/>
            <person name="Wu L."/>
            <person name="Ma J."/>
        </authorList>
    </citation>
    <scope>NUCLEOTIDE SEQUENCE [LARGE SCALE GENOMIC DNA]</scope>
    <source>
        <strain evidence="7">JCM 19015</strain>
    </source>
</reference>
<keyword evidence="7" id="KW-1185">Reference proteome</keyword>
<dbReference type="InterPro" id="IPR051458">
    <property type="entry name" value="Cyt/Met_Dipeptidase"/>
</dbReference>
<dbReference type="RefSeq" id="WP_345479917.1">
    <property type="nucleotide sequence ID" value="NZ_BAABLP010000002.1"/>
</dbReference>
<feature type="region of interest" description="Disordered" evidence="4">
    <location>
        <begin position="1"/>
        <end position="24"/>
    </location>
</feature>
<name>A0ABP8YY91_9MICO</name>
<sequence>MPVEPAEQPGPLLPGTGTPRSGVPAEEEGILDAVAEGFPTAVSALGRLVRIPSVAFPGFPEEPLLQSADAVAELLRGTGAFELVDVRRAEYDAEEGRVAGSPAVVARRAAAPGRPTVLLYAHHDVQPAGREELWSTPPFEPTLQGERLHGRGASDDKAGVVTHVAAVTAALQALGDDLGVGIAIFIEGEEEAGSRSFDAFLAENHDLLEADVIVVADSDNVSTSVPALTSSLRGNATATLEIATLDHASHSGMFGGAAPDAVLAAVRLLSTLWDEDGAVAVEGLTSAAPPDGGPAGPSIEQLTADAALLPGVRPIGRGSVADRLWYGPSITVTGIDVTDVVNASNTLLPSVRVRVSCRIAPGQDAGEAFAALERHLRAHVPFGARLTISDVDLGQPFLVDQSGWAAEAARRALADGWGAEPELTGIGGSIPFISTLTERFPAAQILITGVEDPDTRAHSPNESQHLGALRKAIAAEALLLARLSRRDAS</sequence>
<keyword evidence="1" id="KW-0645">Protease</keyword>
<feature type="compositionally biased region" description="Low complexity" evidence="4">
    <location>
        <begin position="9"/>
        <end position="19"/>
    </location>
</feature>
<dbReference type="SUPFAM" id="SSF53187">
    <property type="entry name" value="Zn-dependent exopeptidases"/>
    <property type="match status" value="1"/>
</dbReference>
<dbReference type="InterPro" id="IPR002933">
    <property type="entry name" value="Peptidase_M20"/>
</dbReference>
<evidence type="ECO:0000313" key="7">
    <source>
        <dbReference type="Proteomes" id="UP001500121"/>
    </source>
</evidence>
<feature type="domain" description="Peptidase M20 dimerisation" evidence="5">
    <location>
        <begin position="232"/>
        <end position="381"/>
    </location>
</feature>
<evidence type="ECO:0000313" key="6">
    <source>
        <dbReference type="EMBL" id="GAA4741000.1"/>
    </source>
</evidence>
<evidence type="ECO:0000256" key="3">
    <source>
        <dbReference type="ARBA" id="ARBA00022801"/>
    </source>
</evidence>
<proteinExistence type="predicted"/>
<comment type="caution">
    <text evidence="6">The sequence shown here is derived from an EMBL/GenBank/DDBJ whole genome shotgun (WGS) entry which is preliminary data.</text>
</comment>
<dbReference type="Gene3D" id="3.30.70.360">
    <property type="match status" value="1"/>
</dbReference>
<gene>
    <name evidence="6" type="ORF">GCM10025783_10020</name>
</gene>
<evidence type="ECO:0000259" key="5">
    <source>
        <dbReference type="Pfam" id="PF07687"/>
    </source>
</evidence>
<dbReference type="Proteomes" id="UP001500121">
    <property type="component" value="Unassembled WGS sequence"/>
</dbReference>
<dbReference type="Gene3D" id="3.40.630.10">
    <property type="entry name" value="Zn peptidases"/>
    <property type="match status" value="1"/>
</dbReference>
<dbReference type="PANTHER" id="PTHR43270:SF12">
    <property type="entry name" value="SUCCINYL-DIAMINOPIMELATE DESUCCINYLASE"/>
    <property type="match status" value="1"/>
</dbReference>